<comment type="caution">
    <text evidence="1">The sequence shown here is derived from an EMBL/GenBank/DDBJ whole genome shotgun (WGS) entry which is preliminary data.</text>
</comment>
<dbReference type="EMBL" id="JAUSUD010000042">
    <property type="protein sequence ID" value="MDQ0233496.1"/>
    <property type="molecule type" value="Genomic_DNA"/>
</dbReference>
<evidence type="ECO:0000313" key="1">
    <source>
        <dbReference type="EMBL" id="MDQ0233496.1"/>
    </source>
</evidence>
<organism evidence="1 2">
    <name type="scientific">Metabacillus malikii</name>
    <dbReference type="NCBI Taxonomy" id="1504265"/>
    <lineage>
        <taxon>Bacteria</taxon>
        <taxon>Bacillati</taxon>
        <taxon>Bacillota</taxon>
        <taxon>Bacilli</taxon>
        <taxon>Bacillales</taxon>
        <taxon>Bacillaceae</taxon>
        <taxon>Metabacillus</taxon>
    </lineage>
</organism>
<evidence type="ECO:0000313" key="2">
    <source>
        <dbReference type="Proteomes" id="UP001234495"/>
    </source>
</evidence>
<sequence length="60" mass="6870">MSESTIGHHKVKLFTSLLFTGNNDCMFRAIIARLQRKANTRAVINIKQQLSKKHRCLETA</sequence>
<proteinExistence type="predicted"/>
<evidence type="ECO:0008006" key="3">
    <source>
        <dbReference type="Google" id="ProtNLM"/>
    </source>
</evidence>
<protein>
    <recommendedName>
        <fullName evidence="3">OTU domain-containing protein</fullName>
    </recommendedName>
</protein>
<name>A0ABT9ZNY4_9BACI</name>
<accession>A0ABT9ZNY4</accession>
<gene>
    <name evidence="1" type="ORF">J2S19_004843</name>
</gene>
<reference evidence="1 2" key="1">
    <citation type="submission" date="2023-07" db="EMBL/GenBank/DDBJ databases">
        <title>Genomic Encyclopedia of Type Strains, Phase IV (KMG-IV): sequencing the most valuable type-strain genomes for metagenomic binning, comparative biology and taxonomic classification.</title>
        <authorList>
            <person name="Goeker M."/>
        </authorList>
    </citation>
    <scope>NUCLEOTIDE SEQUENCE [LARGE SCALE GENOMIC DNA]</scope>
    <source>
        <strain evidence="1 2">DSM 29005</strain>
    </source>
</reference>
<keyword evidence="2" id="KW-1185">Reference proteome</keyword>
<dbReference type="Proteomes" id="UP001234495">
    <property type="component" value="Unassembled WGS sequence"/>
</dbReference>